<evidence type="ECO:0000256" key="1">
    <source>
        <dbReference type="ARBA" id="ARBA00004173"/>
    </source>
</evidence>
<evidence type="ECO:0000259" key="13">
    <source>
        <dbReference type="SMART" id="SM00829"/>
    </source>
</evidence>
<comment type="caution">
    <text evidence="14">The sequence shown here is derived from an EMBL/GenBank/DDBJ whole genome shotgun (WGS) entry which is preliminary data.</text>
</comment>
<keyword evidence="6" id="KW-0809">Transit peptide</keyword>
<dbReference type="GO" id="GO:0141148">
    <property type="term" value="F:enoyl-[acyl-carrier-protein] reductase (NADPH) activity"/>
    <property type="evidence" value="ECO:0007669"/>
    <property type="project" value="UniProtKB-EC"/>
</dbReference>
<evidence type="ECO:0000256" key="3">
    <source>
        <dbReference type="ARBA" id="ARBA00022516"/>
    </source>
</evidence>
<dbReference type="SUPFAM" id="SSF51735">
    <property type="entry name" value="NAD(P)-binding Rossmann-fold domains"/>
    <property type="match status" value="1"/>
</dbReference>
<keyword evidence="4" id="KW-0276">Fatty acid metabolism</keyword>
<dbReference type="GO" id="GO:0006633">
    <property type="term" value="P:fatty acid biosynthetic process"/>
    <property type="evidence" value="ECO:0007669"/>
    <property type="project" value="UniProtKB-KW"/>
</dbReference>
<dbReference type="AlphaFoldDB" id="A0A9W8GCL9"/>
<proteinExistence type="inferred from homology"/>
<gene>
    <name evidence="14" type="primary">ETR1</name>
    <name evidence="14" type="ORF">GGI25_000610</name>
</gene>
<comment type="catalytic activity">
    <reaction evidence="12">
        <text>a 2,3-saturated acyl-[ACP] + NADP(+) = a (2E)-enoyl-[ACP] + NADPH + H(+)</text>
        <dbReference type="Rhea" id="RHEA:22564"/>
        <dbReference type="Rhea" id="RHEA-COMP:9925"/>
        <dbReference type="Rhea" id="RHEA-COMP:9926"/>
        <dbReference type="ChEBI" id="CHEBI:15378"/>
        <dbReference type="ChEBI" id="CHEBI:57783"/>
        <dbReference type="ChEBI" id="CHEBI:58349"/>
        <dbReference type="ChEBI" id="CHEBI:78784"/>
        <dbReference type="ChEBI" id="CHEBI:78785"/>
        <dbReference type="EC" id="1.3.1.104"/>
    </reaction>
</comment>
<dbReference type="CDD" id="cd08290">
    <property type="entry name" value="ETR"/>
    <property type="match status" value="1"/>
</dbReference>
<evidence type="ECO:0000313" key="14">
    <source>
        <dbReference type="EMBL" id="KAJ2680637.1"/>
    </source>
</evidence>
<dbReference type="SMART" id="SM00829">
    <property type="entry name" value="PKS_ER"/>
    <property type="match status" value="1"/>
</dbReference>
<evidence type="ECO:0000256" key="8">
    <source>
        <dbReference type="ARBA" id="ARBA00023098"/>
    </source>
</evidence>
<name>A0A9W8GCL9_9FUNG</name>
<dbReference type="InterPro" id="IPR036291">
    <property type="entry name" value="NAD(P)-bd_dom_sf"/>
</dbReference>
<evidence type="ECO:0000256" key="12">
    <source>
        <dbReference type="ARBA" id="ARBA00048843"/>
    </source>
</evidence>
<protein>
    <recommendedName>
        <fullName evidence="11">enoyl-[acyl-carrier-protein] reductase</fullName>
        <ecNumber evidence="11">1.3.1.104</ecNumber>
    </recommendedName>
</protein>
<keyword evidence="9" id="KW-0496">Mitochondrion</keyword>
<evidence type="ECO:0000256" key="11">
    <source>
        <dbReference type="ARBA" id="ARBA00038963"/>
    </source>
</evidence>
<dbReference type="FunFam" id="3.40.50.720:FF:000112">
    <property type="entry name" value="Enoyl-[acyl-carrier-protein] reductase 1, mitochondrial"/>
    <property type="match status" value="1"/>
</dbReference>
<dbReference type="InterPro" id="IPR020843">
    <property type="entry name" value="ER"/>
</dbReference>
<comment type="similarity">
    <text evidence="2">Belongs to the zinc-containing alcohol dehydrogenase family. Quinone oxidoreductase subfamily.</text>
</comment>
<dbReference type="Proteomes" id="UP001151518">
    <property type="component" value="Unassembled WGS sequence"/>
</dbReference>
<evidence type="ECO:0000256" key="7">
    <source>
        <dbReference type="ARBA" id="ARBA00023002"/>
    </source>
</evidence>
<dbReference type="Gene3D" id="3.40.50.720">
    <property type="entry name" value="NAD(P)-binding Rossmann-like Domain"/>
    <property type="match status" value="1"/>
</dbReference>
<dbReference type="Pfam" id="PF08240">
    <property type="entry name" value="ADH_N"/>
    <property type="match status" value="1"/>
</dbReference>
<keyword evidence="3" id="KW-0444">Lipid biosynthesis</keyword>
<keyword evidence="8" id="KW-0443">Lipid metabolism</keyword>
<dbReference type="PANTHER" id="PTHR43981:SF2">
    <property type="entry name" value="ENOYL-[ACYL-CARRIER-PROTEIN] REDUCTASE, MITOCHONDRIAL"/>
    <property type="match status" value="1"/>
</dbReference>
<evidence type="ECO:0000256" key="5">
    <source>
        <dbReference type="ARBA" id="ARBA00022857"/>
    </source>
</evidence>
<dbReference type="EC" id="1.3.1.104" evidence="11"/>
<reference evidence="14" key="1">
    <citation type="submission" date="2022-07" db="EMBL/GenBank/DDBJ databases">
        <title>Phylogenomic reconstructions and comparative analyses of Kickxellomycotina fungi.</title>
        <authorList>
            <person name="Reynolds N.K."/>
            <person name="Stajich J.E."/>
            <person name="Barry K."/>
            <person name="Grigoriev I.V."/>
            <person name="Crous P."/>
            <person name="Smith M.E."/>
        </authorList>
    </citation>
    <scope>NUCLEOTIDE SEQUENCE</scope>
    <source>
        <strain evidence="14">NRRL 3115</strain>
    </source>
</reference>
<dbReference type="InterPro" id="IPR051034">
    <property type="entry name" value="Mito_Enoyl-ACP_Reductase"/>
</dbReference>
<dbReference type="InterPro" id="IPR011032">
    <property type="entry name" value="GroES-like_sf"/>
</dbReference>
<dbReference type="InterPro" id="IPR013154">
    <property type="entry name" value="ADH-like_N"/>
</dbReference>
<dbReference type="GO" id="GO:0005739">
    <property type="term" value="C:mitochondrion"/>
    <property type="evidence" value="ECO:0007669"/>
    <property type="project" value="UniProtKB-SubCell"/>
</dbReference>
<evidence type="ECO:0000256" key="10">
    <source>
        <dbReference type="ARBA" id="ARBA00023160"/>
    </source>
</evidence>
<keyword evidence="10" id="KW-0275">Fatty acid biosynthesis</keyword>
<organism evidence="14 15">
    <name type="scientific">Coemansia spiralis</name>
    <dbReference type="NCBI Taxonomy" id="417178"/>
    <lineage>
        <taxon>Eukaryota</taxon>
        <taxon>Fungi</taxon>
        <taxon>Fungi incertae sedis</taxon>
        <taxon>Zoopagomycota</taxon>
        <taxon>Kickxellomycotina</taxon>
        <taxon>Kickxellomycetes</taxon>
        <taxon>Kickxellales</taxon>
        <taxon>Kickxellaceae</taxon>
        <taxon>Coemansia</taxon>
    </lineage>
</organism>
<dbReference type="Pfam" id="PF00107">
    <property type="entry name" value="ADH_zinc_N"/>
    <property type="match status" value="1"/>
</dbReference>
<keyword evidence="7 14" id="KW-0560">Oxidoreductase</keyword>
<dbReference type="OrthoDB" id="7482721at2759"/>
<evidence type="ECO:0000313" key="15">
    <source>
        <dbReference type="Proteomes" id="UP001151518"/>
    </source>
</evidence>
<dbReference type="SUPFAM" id="SSF50129">
    <property type="entry name" value="GroES-like"/>
    <property type="match status" value="1"/>
</dbReference>
<accession>A0A9W8GCL9</accession>
<dbReference type="InterPro" id="IPR013149">
    <property type="entry name" value="ADH-like_C"/>
</dbReference>
<evidence type="ECO:0000256" key="9">
    <source>
        <dbReference type="ARBA" id="ARBA00023128"/>
    </source>
</evidence>
<comment type="subcellular location">
    <subcellularLocation>
        <location evidence="1">Mitochondrion</location>
    </subcellularLocation>
</comment>
<evidence type="ECO:0000256" key="4">
    <source>
        <dbReference type="ARBA" id="ARBA00022832"/>
    </source>
</evidence>
<evidence type="ECO:0000256" key="6">
    <source>
        <dbReference type="ARBA" id="ARBA00022946"/>
    </source>
</evidence>
<feature type="domain" description="Enoyl reductase (ER)" evidence="13">
    <location>
        <begin position="41"/>
        <end position="369"/>
    </location>
</feature>
<keyword evidence="5" id="KW-0521">NADP</keyword>
<dbReference type="Gene3D" id="3.90.180.10">
    <property type="entry name" value="Medium-chain alcohol dehydrogenases, catalytic domain"/>
    <property type="match status" value="1"/>
</dbReference>
<evidence type="ECO:0000256" key="2">
    <source>
        <dbReference type="ARBA" id="ARBA00010371"/>
    </source>
</evidence>
<sequence length="382" mass="41700">MFSRLGWQLRPRSAQRVFRRMASNRIRAQSAVYTETGEPSQVLRVVEHEVPNADELGDTQAVVRMLASPINPSDLNQIEGAYPVRAPFSTRITGELSAVGGNEAVGEVLYAGAGSGLQIGSWVIPQRAGEFGTWSTHVVVDDAQVASVPLEWREGLEPLAVASVKVNPSTAYRLLRDFSALGPNDCVVQNGANSGVGRAVIQMARLMGVRTVNVVRERPDFGELAAELSGLGADLVVQDRELGDPAVRERIGALGPVRLGLNCVGGRATLLMTKLLAKGATLVTYGGMSRQPVTLPTSLLVFRDIRACGFWMNRWYLSQPRERRDEMWRDILGMARRGQFQTQPMARVEWPGASRVSAEEAQRAVRDAVSWSTGKRAFVFSA</sequence>
<dbReference type="EMBL" id="JANBTW010000004">
    <property type="protein sequence ID" value="KAJ2680637.1"/>
    <property type="molecule type" value="Genomic_DNA"/>
</dbReference>
<dbReference type="PANTHER" id="PTHR43981">
    <property type="entry name" value="ENOYL-[ACYL-CARRIER-PROTEIN] REDUCTASE, MITOCHONDRIAL"/>
    <property type="match status" value="1"/>
</dbReference>